<reference evidence="9 10" key="1">
    <citation type="submission" date="2014-03" db="EMBL/GenBank/DDBJ databases">
        <title>Genomics of Bifidobacteria.</title>
        <authorList>
            <person name="Ventura M."/>
            <person name="Milani C."/>
            <person name="Lugli G.A."/>
        </authorList>
    </citation>
    <scope>NUCLEOTIDE SEQUENCE [LARGE SCALE GENOMIC DNA]</scope>
    <source>
        <strain evidence="9 10">LMG 11596</strain>
    </source>
</reference>
<evidence type="ECO:0000256" key="2">
    <source>
        <dbReference type="ARBA" id="ARBA00022475"/>
    </source>
</evidence>
<dbReference type="PANTHER" id="PTHR33885">
    <property type="entry name" value="PHAGE SHOCK PROTEIN C"/>
    <property type="match status" value="1"/>
</dbReference>
<feature type="domain" description="Phage shock protein PspC N-terminal" evidence="8">
    <location>
        <begin position="51"/>
        <end position="104"/>
    </location>
</feature>
<comment type="subcellular location">
    <subcellularLocation>
        <location evidence="1">Cell membrane</location>
        <topology evidence="1">Single-pass membrane protein</topology>
    </subcellularLocation>
</comment>
<feature type="transmembrane region" description="Helical" evidence="7">
    <location>
        <begin position="150"/>
        <end position="168"/>
    </location>
</feature>
<feature type="region of interest" description="Disordered" evidence="6">
    <location>
        <begin position="196"/>
        <end position="263"/>
    </location>
</feature>
<dbReference type="Pfam" id="PF04024">
    <property type="entry name" value="PspC"/>
    <property type="match status" value="1"/>
</dbReference>
<proteinExistence type="predicted"/>
<evidence type="ECO:0000256" key="6">
    <source>
        <dbReference type="SAM" id="MobiDB-lite"/>
    </source>
</evidence>
<keyword evidence="2" id="KW-1003">Cell membrane</keyword>
<evidence type="ECO:0000256" key="3">
    <source>
        <dbReference type="ARBA" id="ARBA00022692"/>
    </source>
</evidence>
<feature type="compositionally biased region" description="Acidic residues" evidence="6">
    <location>
        <begin position="681"/>
        <end position="701"/>
    </location>
</feature>
<feature type="compositionally biased region" description="Low complexity" evidence="6">
    <location>
        <begin position="297"/>
        <end position="309"/>
    </location>
</feature>
<feature type="transmembrane region" description="Helical" evidence="7">
    <location>
        <begin position="362"/>
        <end position="382"/>
    </location>
</feature>
<organism evidence="9 10">
    <name type="scientific">Bifidobacterium gallicum DSM 20093 = LMG 11596</name>
    <dbReference type="NCBI Taxonomy" id="561180"/>
    <lineage>
        <taxon>Bacteria</taxon>
        <taxon>Bacillati</taxon>
        <taxon>Actinomycetota</taxon>
        <taxon>Actinomycetes</taxon>
        <taxon>Bifidobacteriales</taxon>
        <taxon>Bifidobacteriaceae</taxon>
        <taxon>Bifidobacterium</taxon>
    </lineage>
</organism>
<keyword evidence="4 7" id="KW-1133">Transmembrane helix</keyword>
<evidence type="ECO:0000256" key="4">
    <source>
        <dbReference type="ARBA" id="ARBA00022989"/>
    </source>
</evidence>
<dbReference type="EMBL" id="JGYW01000002">
    <property type="protein sequence ID" value="KFI59664.1"/>
    <property type="molecule type" value="Genomic_DNA"/>
</dbReference>
<feature type="compositionally biased region" description="Low complexity" evidence="6">
    <location>
        <begin position="229"/>
        <end position="262"/>
    </location>
</feature>
<evidence type="ECO:0000256" key="7">
    <source>
        <dbReference type="SAM" id="Phobius"/>
    </source>
</evidence>
<gene>
    <name evidence="9" type="ORF">BGLCM_0333</name>
</gene>
<dbReference type="PANTHER" id="PTHR33885:SF3">
    <property type="entry name" value="PHAGE SHOCK PROTEIN C"/>
    <property type="match status" value="1"/>
</dbReference>
<comment type="caution">
    <text evidence="9">The sequence shown here is derived from an EMBL/GenBank/DDBJ whole genome shotgun (WGS) entry which is preliminary data.</text>
</comment>
<dbReference type="InterPro" id="IPR052027">
    <property type="entry name" value="PspC"/>
</dbReference>
<feature type="transmembrane region" description="Helical" evidence="7">
    <location>
        <begin position="331"/>
        <end position="350"/>
    </location>
</feature>
<feature type="region of interest" description="Disordered" evidence="6">
    <location>
        <begin position="1"/>
        <end position="41"/>
    </location>
</feature>
<dbReference type="AlphaFoldDB" id="A0A087ALL4"/>
<feature type="region of interest" description="Disordered" evidence="6">
    <location>
        <begin position="276"/>
        <end position="320"/>
    </location>
</feature>
<dbReference type="GO" id="GO:0005886">
    <property type="term" value="C:plasma membrane"/>
    <property type="evidence" value="ECO:0007669"/>
    <property type="project" value="UniProtKB-SubCell"/>
</dbReference>
<feature type="transmembrane region" description="Helical" evidence="7">
    <location>
        <begin position="122"/>
        <end position="144"/>
    </location>
</feature>
<name>A0A087ALL4_9BIFI</name>
<evidence type="ECO:0000256" key="5">
    <source>
        <dbReference type="ARBA" id="ARBA00023136"/>
    </source>
</evidence>
<feature type="region of interest" description="Disordered" evidence="6">
    <location>
        <begin position="673"/>
        <end position="701"/>
    </location>
</feature>
<feature type="transmembrane region" description="Helical" evidence="7">
    <location>
        <begin position="394"/>
        <end position="415"/>
    </location>
</feature>
<feature type="compositionally biased region" description="Polar residues" evidence="6">
    <location>
        <begin position="29"/>
        <end position="41"/>
    </location>
</feature>
<evidence type="ECO:0000256" key="1">
    <source>
        <dbReference type="ARBA" id="ARBA00004162"/>
    </source>
</evidence>
<feature type="compositionally biased region" description="Pro residues" evidence="6">
    <location>
        <begin position="283"/>
        <end position="296"/>
    </location>
</feature>
<sequence>MSNTTVPPQGNAGGPQYSGQSGPAPVYNYNPQQSEPPTSSKFFSWIRSSGLVRPRDRWVAGVCGAVARELGWSVTLVRVLMIVTSFIGGLGLVFYALGWLLLPDDSDGSILLEEMIAGRWDWQYIGVGICLLLAVGTMFSGSLFIFGLGWGLNLTALLVASLLFYLLVERGVNLMTTNHVPNAGASGAQAYAQTAYAAAGPQPQSQPQPQAAQPCPQPASPQSHPISTASGAPSMPVPPSSAGASGAGRTSQGPAASAQQQPYVSGYQQRVPAGGYAAAMPPTAQPGPQQPFPQQPPVQQTPAQQPGTPNGYVRPRKPQVIRKRRKPAGPIVVLIAVGLMFVGAAVSAMIGESWEPMGALRGWTLALALCCCILGAIMLVLGCMGRRTGGLHPFVWIAMITSFVLTVTCWGFSYVNAYTNGVNGVLDMQMKAYASRTVEGDEHWVVDQAGLRKLEHGINFKGQGYDKSSINVDLTKLKGTKHTVTLNNGKEATSTCPTGALKMAASKVQVVVTVPQGCATKFTQLGAVEDDYEVVVDSIGGAHIEAAYAMNGTVTVVSNEGFDTLAMQVPGLSVHWGTPDGGTGWTVGSDAYTQALCTGITTDSAEKVHIDSTVANKSMAKDVRQGIMWPCAVEADQASSSPELTIAVAALSHASVAVQIDGYPRSSVPNAGMIGIQGAHDDDDDDDEDEEFDFDIEDEDE</sequence>
<evidence type="ECO:0000313" key="9">
    <source>
        <dbReference type="EMBL" id="KFI59664.1"/>
    </source>
</evidence>
<evidence type="ECO:0000259" key="8">
    <source>
        <dbReference type="Pfam" id="PF04024"/>
    </source>
</evidence>
<keyword evidence="10" id="KW-1185">Reference proteome</keyword>
<evidence type="ECO:0000313" key="10">
    <source>
        <dbReference type="Proteomes" id="UP000029074"/>
    </source>
</evidence>
<feature type="compositionally biased region" description="Low complexity" evidence="6">
    <location>
        <begin position="196"/>
        <end position="214"/>
    </location>
</feature>
<protein>
    <submittedName>
        <fullName evidence="9">Phage shock protein C, PspC</fullName>
    </submittedName>
</protein>
<keyword evidence="3 7" id="KW-0812">Transmembrane</keyword>
<accession>A0A087ALL4</accession>
<dbReference type="Proteomes" id="UP000029074">
    <property type="component" value="Unassembled WGS sequence"/>
</dbReference>
<feature type="transmembrane region" description="Helical" evidence="7">
    <location>
        <begin position="79"/>
        <end position="102"/>
    </location>
</feature>
<keyword evidence="5 7" id="KW-0472">Membrane</keyword>
<dbReference type="RefSeq" id="WP_044084490.1">
    <property type="nucleotide sequence ID" value="NZ_ABXB03000003.1"/>
</dbReference>
<dbReference type="InterPro" id="IPR007168">
    <property type="entry name" value="Phageshock_PspC_N"/>
</dbReference>